<keyword evidence="7 11" id="KW-0472">Membrane</keyword>
<evidence type="ECO:0000256" key="13">
    <source>
        <dbReference type="SAM" id="SignalP"/>
    </source>
</evidence>
<dbReference type="Gene3D" id="3.10.50.40">
    <property type="match status" value="1"/>
</dbReference>
<dbReference type="HAMAP" id="MF_01145">
    <property type="entry name" value="Foldase_PrsA"/>
    <property type="match status" value="1"/>
</dbReference>
<dbReference type="PROSITE" id="PS01096">
    <property type="entry name" value="PPIC_PPIASE_1"/>
    <property type="match status" value="1"/>
</dbReference>
<feature type="signal peptide" evidence="13">
    <location>
        <begin position="1"/>
        <end position="18"/>
    </location>
</feature>
<keyword evidence="9 11" id="KW-0413">Isomerase</keyword>
<dbReference type="Pfam" id="PF00639">
    <property type="entry name" value="Rotamase"/>
    <property type="match status" value="1"/>
</dbReference>
<keyword evidence="10 11" id="KW-0449">Lipoprotein</keyword>
<keyword evidence="5 11" id="KW-0732">Signal</keyword>
<evidence type="ECO:0000259" key="14">
    <source>
        <dbReference type="PROSITE" id="PS50198"/>
    </source>
</evidence>
<evidence type="ECO:0000256" key="9">
    <source>
        <dbReference type="ARBA" id="ARBA00023235"/>
    </source>
</evidence>
<organism evidence="15 16">
    <name type="scientific">Bacillus badius</name>
    <dbReference type="NCBI Taxonomy" id="1455"/>
    <lineage>
        <taxon>Bacteria</taxon>
        <taxon>Bacillati</taxon>
        <taxon>Bacillota</taxon>
        <taxon>Bacilli</taxon>
        <taxon>Bacillales</taxon>
        <taxon>Bacillaceae</taxon>
        <taxon>Pseudobacillus</taxon>
    </lineage>
</organism>
<evidence type="ECO:0000256" key="4">
    <source>
        <dbReference type="ARBA" id="ARBA00022475"/>
    </source>
</evidence>
<dbReference type="InterPro" id="IPR023058">
    <property type="entry name" value="PPIase_PpiC_CS"/>
</dbReference>
<evidence type="ECO:0000256" key="12">
    <source>
        <dbReference type="SAM" id="MobiDB-lite"/>
    </source>
</evidence>
<dbReference type="PANTHER" id="PTHR47245:SF1">
    <property type="entry name" value="FOLDASE PROTEIN PRSA"/>
    <property type="match status" value="1"/>
</dbReference>
<evidence type="ECO:0000313" key="16">
    <source>
        <dbReference type="Proteomes" id="UP000031982"/>
    </source>
</evidence>
<gene>
    <name evidence="11" type="primary">prsA</name>
    <name evidence="15" type="ORF">SD77_1257</name>
</gene>
<comment type="similarity">
    <text evidence="3 11">Belongs to the PrsA family.</text>
</comment>
<feature type="domain" description="PpiC" evidence="14">
    <location>
        <begin position="138"/>
        <end position="231"/>
    </location>
</feature>
<proteinExistence type="inferred from homology"/>
<comment type="subcellular location">
    <subcellularLocation>
        <location evidence="2 11">Cell membrane</location>
        <topology evidence="2 11">Lipid-anchor</topology>
    </subcellularLocation>
</comment>
<protein>
    <recommendedName>
        <fullName evidence="11">Foldase protein PrsA</fullName>
        <ecNumber evidence="11">5.2.1.8</ecNumber>
    </recommendedName>
</protein>
<reference evidence="15 16" key="1">
    <citation type="submission" date="2015-01" db="EMBL/GenBank/DDBJ databases">
        <title>Genome Assembly of Bacillus badius MTCC 1458.</title>
        <authorList>
            <person name="Verma A."/>
            <person name="Khatri I."/>
            <person name="Mual P."/>
            <person name="Subramanian S."/>
            <person name="Krishnamurthi S."/>
        </authorList>
    </citation>
    <scope>NUCLEOTIDE SEQUENCE [LARGE SCALE GENOMIC DNA]</scope>
    <source>
        <strain evidence="15 16">MTCC 1458</strain>
    </source>
</reference>
<evidence type="ECO:0000313" key="15">
    <source>
        <dbReference type="EMBL" id="KIL77584.1"/>
    </source>
</evidence>
<dbReference type="InterPro" id="IPR023059">
    <property type="entry name" value="Foldase_PrsA"/>
</dbReference>
<evidence type="ECO:0000256" key="11">
    <source>
        <dbReference type="HAMAP-Rule" id="MF_01145"/>
    </source>
</evidence>
<keyword evidence="6 11" id="KW-0697">Rotamase</keyword>
<evidence type="ECO:0000256" key="6">
    <source>
        <dbReference type="ARBA" id="ARBA00023110"/>
    </source>
</evidence>
<feature type="region of interest" description="Disordered" evidence="12">
    <location>
        <begin position="278"/>
        <end position="298"/>
    </location>
</feature>
<dbReference type="Proteomes" id="UP000031982">
    <property type="component" value="Unassembled WGS sequence"/>
</dbReference>
<evidence type="ECO:0000256" key="5">
    <source>
        <dbReference type="ARBA" id="ARBA00022729"/>
    </source>
</evidence>
<dbReference type="EMBL" id="JXLP01000013">
    <property type="protein sequence ID" value="KIL77584.1"/>
    <property type="molecule type" value="Genomic_DNA"/>
</dbReference>
<dbReference type="InterPro" id="IPR046357">
    <property type="entry name" value="PPIase_dom_sf"/>
</dbReference>
<dbReference type="InterPro" id="IPR027304">
    <property type="entry name" value="Trigger_fact/SurA_dom_sf"/>
</dbReference>
<dbReference type="InterPro" id="IPR000297">
    <property type="entry name" value="PPIase_PpiC"/>
</dbReference>
<feature type="chain" id="PRO_5047012196" description="Foldase protein PrsA" evidence="13">
    <location>
        <begin position="19"/>
        <end position="298"/>
    </location>
</feature>
<evidence type="ECO:0000256" key="10">
    <source>
        <dbReference type="ARBA" id="ARBA00023288"/>
    </source>
</evidence>
<accession>A0ABR5AS44</accession>
<dbReference type="PROSITE" id="PS50198">
    <property type="entry name" value="PPIC_PPIASE_2"/>
    <property type="match status" value="1"/>
</dbReference>
<sequence>MKKWILSASLVAGAVGLAGCGAGDDVVATSKAGDVTQQELYDSMKEKYSPQMEQALQEVMYKKVLSEKYEVSDKEVDKELKKAKEQLGPQYEAFLAQYNLDEKGFKDFLKLELLREKAALSDIKVTDKEVKEYYDKWQPPMKIRHILVEDEKKAKEVEDKLAKGEKFDALAKEYSSDPGSAQNGGDLGWVDSQSREQFVPEFSKALDTLKKGEISKPVKSDLGFHIIEITDMKEKKPFKDMKAELTKELKQSKADPETIQKKLDKELKAADVKVKDEDLKGAFGGSSDSDKKSDKEEK</sequence>
<comment type="catalytic activity">
    <reaction evidence="1 11">
        <text>[protein]-peptidylproline (omega=180) = [protein]-peptidylproline (omega=0)</text>
        <dbReference type="Rhea" id="RHEA:16237"/>
        <dbReference type="Rhea" id="RHEA-COMP:10747"/>
        <dbReference type="Rhea" id="RHEA-COMP:10748"/>
        <dbReference type="ChEBI" id="CHEBI:83833"/>
        <dbReference type="ChEBI" id="CHEBI:83834"/>
        <dbReference type="EC" id="5.2.1.8"/>
    </reaction>
</comment>
<keyword evidence="8 11" id="KW-0564">Palmitate</keyword>
<name>A0ABR5AS44_BACBA</name>
<evidence type="ECO:0000256" key="2">
    <source>
        <dbReference type="ARBA" id="ARBA00004193"/>
    </source>
</evidence>
<evidence type="ECO:0000256" key="3">
    <source>
        <dbReference type="ARBA" id="ARBA00006071"/>
    </source>
</evidence>
<dbReference type="PANTHER" id="PTHR47245">
    <property type="entry name" value="PEPTIDYLPROLYL ISOMERASE"/>
    <property type="match status" value="1"/>
</dbReference>
<dbReference type="SUPFAM" id="SSF109998">
    <property type="entry name" value="Triger factor/SurA peptide-binding domain-like"/>
    <property type="match status" value="1"/>
</dbReference>
<keyword evidence="16" id="KW-1185">Reference proteome</keyword>
<dbReference type="SUPFAM" id="SSF54534">
    <property type="entry name" value="FKBP-like"/>
    <property type="match status" value="1"/>
</dbReference>
<evidence type="ECO:0000256" key="1">
    <source>
        <dbReference type="ARBA" id="ARBA00000971"/>
    </source>
</evidence>
<dbReference type="InterPro" id="IPR050245">
    <property type="entry name" value="PrsA_foldase"/>
</dbReference>
<dbReference type="PROSITE" id="PS51257">
    <property type="entry name" value="PROKAR_LIPOPROTEIN"/>
    <property type="match status" value="1"/>
</dbReference>
<comment type="function">
    <text evidence="11">Plays a major role in protein secretion by helping the post-translocational extracellular folding of several secreted proteins.</text>
</comment>
<evidence type="ECO:0000256" key="7">
    <source>
        <dbReference type="ARBA" id="ARBA00023136"/>
    </source>
</evidence>
<keyword evidence="4 11" id="KW-1003">Cell membrane</keyword>
<dbReference type="RefSeq" id="WP_041099141.1">
    <property type="nucleotide sequence ID" value="NZ_JARTHD010000021.1"/>
</dbReference>
<dbReference type="EC" id="5.2.1.8" evidence="11"/>
<feature type="compositionally biased region" description="Basic and acidic residues" evidence="12">
    <location>
        <begin position="288"/>
        <end position="298"/>
    </location>
</feature>
<evidence type="ECO:0000256" key="8">
    <source>
        <dbReference type="ARBA" id="ARBA00023139"/>
    </source>
</evidence>
<comment type="caution">
    <text evidence="15">The sequence shown here is derived from an EMBL/GenBank/DDBJ whole genome shotgun (WGS) entry which is preliminary data.</text>
</comment>